<name>A0A481Z207_9VIRU</name>
<gene>
    <name evidence="1" type="ORF">LCPAC101_00500</name>
</gene>
<dbReference type="EMBL" id="MK500440">
    <property type="protein sequence ID" value="QBK89767.1"/>
    <property type="molecule type" value="Genomic_DNA"/>
</dbReference>
<sequence length="113" mass="13022">MGNTWQKLENVRSFTTGTMERIKLGSDDVYKVTDEHVRIDRLMFIGLAVHTYSYDDEIKNQCIEILNNIATIGNKESCTIHVHNNKIMAIDEKYVSHMGSNVRSSNFGYTYIQ</sequence>
<organism evidence="1">
    <name type="scientific">Pithovirus LCPAC101</name>
    <dbReference type="NCBI Taxonomy" id="2506586"/>
    <lineage>
        <taxon>Viruses</taxon>
        <taxon>Pithoviruses</taxon>
    </lineage>
</organism>
<accession>A0A481Z207</accession>
<reference evidence="1" key="1">
    <citation type="journal article" date="2019" name="MBio">
        <title>Virus Genomes from Deep Sea Sediments Expand the Ocean Megavirome and Support Independent Origins of Viral Gigantism.</title>
        <authorList>
            <person name="Backstrom D."/>
            <person name="Yutin N."/>
            <person name="Jorgensen S.L."/>
            <person name="Dharamshi J."/>
            <person name="Homa F."/>
            <person name="Zaremba-Niedwiedzka K."/>
            <person name="Spang A."/>
            <person name="Wolf Y.I."/>
            <person name="Koonin E.V."/>
            <person name="Ettema T.J."/>
        </authorList>
    </citation>
    <scope>NUCLEOTIDE SEQUENCE</scope>
</reference>
<proteinExistence type="predicted"/>
<protein>
    <submittedName>
        <fullName evidence="1">Uncharacterized protein</fullName>
    </submittedName>
</protein>
<evidence type="ECO:0000313" key="1">
    <source>
        <dbReference type="EMBL" id="QBK89767.1"/>
    </source>
</evidence>